<proteinExistence type="predicted"/>
<keyword evidence="2" id="KW-0238">DNA-binding</keyword>
<feature type="compositionally biased region" description="Basic and acidic residues" evidence="1">
    <location>
        <begin position="113"/>
        <end position="125"/>
    </location>
</feature>
<accession>A0ABU0EVY8</accession>
<dbReference type="RefSeq" id="WP_306992851.1">
    <property type="nucleotide sequence ID" value="NZ_JAUSUT010000001.1"/>
</dbReference>
<sequence>MDDLIAEADARVRDAFRAHAERARAAISRPIAGGFGDVLVSGTGVLLDVRLDPARLRAVPEDRLAQAVTEAIRLAERTAAGEVAPPPAATSPARPRRPRAGPDEPEELFTGLADEHRRRAQRERTASCPHCGGVLPKAL</sequence>
<comment type="caution">
    <text evidence="2">The sequence shown here is derived from an EMBL/GenBank/DDBJ whole genome shotgun (WGS) entry which is preliminary data.</text>
</comment>
<protein>
    <submittedName>
        <fullName evidence="2">DNA-binding protein YbaB</fullName>
    </submittedName>
</protein>
<name>A0ABU0EVY8_9PSEU</name>
<evidence type="ECO:0000256" key="1">
    <source>
        <dbReference type="SAM" id="MobiDB-lite"/>
    </source>
</evidence>
<dbReference type="Proteomes" id="UP001229651">
    <property type="component" value="Unassembled WGS sequence"/>
</dbReference>
<reference evidence="2 3" key="1">
    <citation type="submission" date="2023-07" db="EMBL/GenBank/DDBJ databases">
        <title>Sequencing the genomes of 1000 actinobacteria strains.</title>
        <authorList>
            <person name="Klenk H.-P."/>
        </authorList>
    </citation>
    <scope>NUCLEOTIDE SEQUENCE [LARGE SCALE GENOMIC DNA]</scope>
    <source>
        <strain evidence="2 3">DSM 45805</strain>
    </source>
</reference>
<organism evidence="2 3">
    <name type="scientific">Amycolatopsis thermophila</name>
    <dbReference type="NCBI Taxonomy" id="206084"/>
    <lineage>
        <taxon>Bacteria</taxon>
        <taxon>Bacillati</taxon>
        <taxon>Actinomycetota</taxon>
        <taxon>Actinomycetes</taxon>
        <taxon>Pseudonocardiales</taxon>
        <taxon>Pseudonocardiaceae</taxon>
        <taxon>Amycolatopsis</taxon>
    </lineage>
</organism>
<evidence type="ECO:0000313" key="2">
    <source>
        <dbReference type="EMBL" id="MDQ0379488.1"/>
    </source>
</evidence>
<dbReference type="EMBL" id="JAUSUT010000001">
    <property type="protein sequence ID" value="MDQ0379488.1"/>
    <property type="molecule type" value="Genomic_DNA"/>
</dbReference>
<evidence type="ECO:0000313" key="3">
    <source>
        <dbReference type="Proteomes" id="UP001229651"/>
    </source>
</evidence>
<gene>
    <name evidence="2" type="ORF">FB470_003482</name>
</gene>
<keyword evidence="3" id="KW-1185">Reference proteome</keyword>
<dbReference type="GO" id="GO:0003677">
    <property type="term" value="F:DNA binding"/>
    <property type="evidence" value="ECO:0007669"/>
    <property type="project" value="UniProtKB-KW"/>
</dbReference>
<feature type="region of interest" description="Disordered" evidence="1">
    <location>
        <begin position="77"/>
        <end position="139"/>
    </location>
</feature>